<dbReference type="EnsemblPlants" id="Solyc04g026160.2.1">
    <property type="protein sequence ID" value="Solyc04g026160.2.1"/>
    <property type="gene ID" value="Solyc04g026160.2"/>
</dbReference>
<dbReference type="SUPFAM" id="SSF53756">
    <property type="entry name" value="UDP-Glycosyltransferase/glycogen phosphorylase"/>
    <property type="match status" value="1"/>
</dbReference>
<dbReference type="Proteomes" id="UP000004994">
    <property type="component" value="Chromosome 4"/>
</dbReference>
<dbReference type="AlphaFoldDB" id="A0A3Q7G3G3"/>
<protein>
    <recommendedName>
        <fullName evidence="3">Glycosyltransferase N-terminal domain-containing protein</fullName>
    </recommendedName>
</protein>
<dbReference type="Pfam" id="PF00201">
    <property type="entry name" value="UDPGT"/>
    <property type="match status" value="1"/>
</dbReference>
<dbReference type="InterPro" id="IPR002213">
    <property type="entry name" value="UDP_glucos_trans"/>
</dbReference>
<feature type="domain" description="Glycosyltransferase N-terminal" evidence="3">
    <location>
        <begin position="4"/>
        <end position="128"/>
    </location>
</feature>
<evidence type="ECO:0000313" key="5">
    <source>
        <dbReference type="Proteomes" id="UP000004994"/>
    </source>
</evidence>
<dbReference type="Gramene" id="Solyc04g026160.2.1">
    <property type="protein sequence ID" value="Solyc04g026160.2.1"/>
    <property type="gene ID" value="Solyc04g026160.2"/>
</dbReference>
<proteinExistence type="inferred from homology"/>
<evidence type="ECO:0000313" key="4">
    <source>
        <dbReference type="EnsemblPlants" id="Solyc04g026160.2.1"/>
    </source>
</evidence>
<keyword evidence="5" id="KW-1185">Reference proteome</keyword>
<evidence type="ECO:0000259" key="3">
    <source>
        <dbReference type="Pfam" id="PF26168"/>
    </source>
</evidence>
<evidence type="ECO:0000256" key="2">
    <source>
        <dbReference type="ARBA" id="ARBA00022679"/>
    </source>
</evidence>
<accession>A0A3Q7G3G3</accession>
<dbReference type="Gene3D" id="3.40.50.2000">
    <property type="entry name" value="Glycogen Phosphorylase B"/>
    <property type="match status" value="1"/>
</dbReference>
<dbReference type="InParanoid" id="A0A3Q7G3G3"/>
<organism evidence="4">
    <name type="scientific">Solanum lycopersicum</name>
    <name type="common">Tomato</name>
    <name type="synonym">Lycopersicon esculentum</name>
    <dbReference type="NCBI Taxonomy" id="4081"/>
    <lineage>
        <taxon>Eukaryota</taxon>
        <taxon>Viridiplantae</taxon>
        <taxon>Streptophyta</taxon>
        <taxon>Embryophyta</taxon>
        <taxon>Tracheophyta</taxon>
        <taxon>Spermatophyta</taxon>
        <taxon>Magnoliopsida</taxon>
        <taxon>eudicotyledons</taxon>
        <taxon>Gunneridae</taxon>
        <taxon>Pentapetalae</taxon>
        <taxon>asterids</taxon>
        <taxon>lamiids</taxon>
        <taxon>Solanales</taxon>
        <taxon>Solanaceae</taxon>
        <taxon>Solanoideae</taxon>
        <taxon>Solaneae</taxon>
        <taxon>Solanum</taxon>
        <taxon>Solanum subgen. Lycopersicon</taxon>
    </lineage>
</organism>
<dbReference type="PANTHER" id="PTHR48044:SF89">
    <property type="entry name" value="UDP-GLYCOSYLTRANSFERASES DOMAIN-CONTAINING PROTEIN"/>
    <property type="match status" value="1"/>
</dbReference>
<dbReference type="InterPro" id="IPR058980">
    <property type="entry name" value="Glyco_transf_N"/>
</dbReference>
<dbReference type="PANTHER" id="PTHR48044">
    <property type="entry name" value="GLYCOSYLTRANSFERASE"/>
    <property type="match status" value="1"/>
</dbReference>
<evidence type="ECO:0000256" key="1">
    <source>
        <dbReference type="ARBA" id="ARBA00009995"/>
    </source>
</evidence>
<name>A0A3Q7G3G3_SOLLC</name>
<reference evidence="4" key="2">
    <citation type="submission" date="2019-01" db="UniProtKB">
        <authorList>
            <consortium name="EnsemblPlants"/>
        </authorList>
    </citation>
    <scope>IDENTIFICATION</scope>
    <source>
        <strain evidence="4">cv. Heinz 1706</strain>
    </source>
</reference>
<reference evidence="4" key="1">
    <citation type="journal article" date="2012" name="Nature">
        <title>The tomato genome sequence provides insights into fleshy fruit evolution.</title>
        <authorList>
            <consortium name="Tomato Genome Consortium"/>
        </authorList>
    </citation>
    <scope>NUCLEOTIDE SEQUENCE [LARGE SCALE GENOMIC DNA]</scope>
    <source>
        <strain evidence="4">cv. Heinz 1706</strain>
    </source>
</reference>
<dbReference type="PaxDb" id="4081-Solyc04g026170.1.1"/>
<dbReference type="GO" id="GO:1901135">
    <property type="term" value="P:carbohydrate derivative metabolic process"/>
    <property type="evidence" value="ECO:0007669"/>
    <property type="project" value="UniProtKB-ARBA"/>
</dbReference>
<sequence>MLICEPVDSFLCNISSKSRRVIVVHDPSMSYSVQDVSSIPNAASYIFNCISALSLYCFVCLFSGVPINLGEELVKNILSFEGTMTYEIKNIIALQPPYTDMKSSEIHNTSKVMKASFLICWHKVNNNGQLDHFGLLNSQIISLYILWNNNYIFRYSNHRDSDGIRLKQKEVHMENGHYNPKSWLILPVGFMSHCGWNSCIESITMGVPVVAWPMHSDQPNNGFLVIKIFKIGLILREWDKRRELISPSTIENVVRKLMESEEGDVIRKRAEGLGEAVRRSTKKQGSSRIVLDYFIIFIKR</sequence>
<keyword evidence="2" id="KW-0808">Transferase</keyword>
<comment type="similarity">
    <text evidence="1">Belongs to the UDP-glycosyltransferase family.</text>
</comment>
<dbReference type="Pfam" id="PF26168">
    <property type="entry name" value="Glyco_transf_N"/>
    <property type="match status" value="1"/>
</dbReference>
<dbReference type="GO" id="GO:0035251">
    <property type="term" value="F:UDP-glucosyltransferase activity"/>
    <property type="evidence" value="ECO:0000318"/>
    <property type="project" value="GO_Central"/>
</dbReference>